<evidence type="ECO:0000313" key="1">
    <source>
        <dbReference type="EMBL" id="KAI8564764.1"/>
    </source>
</evidence>
<evidence type="ECO:0000313" key="2">
    <source>
        <dbReference type="Proteomes" id="UP001062846"/>
    </source>
</evidence>
<keyword evidence="2" id="KW-1185">Reference proteome</keyword>
<accession>A0ACC0PHZ1</accession>
<reference evidence="1" key="1">
    <citation type="submission" date="2022-02" db="EMBL/GenBank/DDBJ databases">
        <title>Plant Genome Project.</title>
        <authorList>
            <person name="Zhang R.-G."/>
        </authorList>
    </citation>
    <scope>NUCLEOTIDE SEQUENCE</scope>
    <source>
        <strain evidence="1">AT1</strain>
    </source>
</reference>
<proteinExistence type="predicted"/>
<organism evidence="1 2">
    <name type="scientific">Rhododendron molle</name>
    <name type="common">Chinese azalea</name>
    <name type="synonym">Azalea mollis</name>
    <dbReference type="NCBI Taxonomy" id="49168"/>
    <lineage>
        <taxon>Eukaryota</taxon>
        <taxon>Viridiplantae</taxon>
        <taxon>Streptophyta</taxon>
        <taxon>Embryophyta</taxon>
        <taxon>Tracheophyta</taxon>
        <taxon>Spermatophyta</taxon>
        <taxon>Magnoliopsida</taxon>
        <taxon>eudicotyledons</taxon>
        <taxon>Gunneridae</taxon>
        <taxon>Pentapetalae</taxon>
        <taxon>asterids</taxon>
        <taxon>Ericales</taxon>
        <taxon>Ericaceae</taxon>
        <taxon>Ericoideae</taxon>
        <taxon>Rhodoreae</taxon>
        <taxon>Rhododendron</taxon>
    </lineage>
</organism>
<gene>
    <name evidence="1" type="ORF">RHMOL_Rhmol03G0207300</name>
</gene>
<protein>
    <submittedName>
        <fullName evidence="1">Uncharacterized protein</fullName>
    </submittedName>
</protein>
<dbReference type="Proteomes" id="UP001062846">
    <property type="component" value="Chromosome 3"/>
</dbReference>
<sequence length="733" mass="81203">MSLLHLLPTSSLLLQSTLALSLYALLSLLHIPVFFLHALHTYIHPDDVPAAPTNANGVRAAIRRPGSDLDPKPRKRSKPSFEFDENKAQIFRLKLTHAHLHSRLYFNQFNAAFSSTAIALSSLLLHRFLPKSESSGIISNGAIIPVLLGFATVCRLLVFITRVSFERSASKRSEKQLSVLLGFLGFVLGLMIVLEIVPNFVIGFGFGFLDGFGKFLVAGLMGCTAGLLFMPAGRNARSFWLGTDQIRCNLPIIHCGWFARMLLYANQLLVMFTSLLWIGPFANILVNKNADNRKGANLIGDVDQLVGNVGMSKSDFDNFRVWCLLASGLLQIITLRSNLQMYLNEAVLSWYQRLHSSKVPDLEYSRAKVFLHNHYLCLVVLQFFGPPALVLLFLGLSQVDGWEAMAPPPVEQNGGESAAGDASRTLPTPFLNKTYQLVDDPTIDDIISWNDDGSTFIVWNPTEFARDLLPKYFKHNNFSSFVRQLNTYGFRKVVPDRWEFSNEFFRRGEKRLLCDIQRRKVATPVTAVAVAAVTVAAAPPMPQGTGSPSISGDEQVISSNSSPVATPVLCRQTSSGSTSELIDENERLRKENLQLNRELSQMKNLCNNIYALMSNYANKPAETGSPAVKPLDLLPLKRYCGGETSADGGSRQSKTEAETETETSPRLFGVAIGAKRMRDGEAAAAKDQDLQLQLGGAEVKSEPFDHRNGDHDDQETAWIRQCNRTNHRGRAID</sequence>
<dbReference type="EMBL" id="CM046390">
    <property type="protein sequence ID" value="KAI8564764.1"/>
    <property type="molecule type" value="Genomic_DNA"/>
</dbReference>
<comment type="caution">
    <text evidence="1">The sequence shown here is derived from an EMBL/GenBank/DDBJ whole genome shotgun (WGS) entry which is preliminary data.</text>
</comment>
<name>A0ACC0PHZ1_RHOML</name>